<dbReference type="GO" id="GO:0016853">
    <property type="term" value="F:isomerase activity"/>
    <property type="evidence" value="ECO:0007669"/>
    <property type="project" value="UniProtKB-KW"/>
</dbReference>
<dbReference type="InterPro" id="IPR036237">
    <property type="entry name" value="Xyl_isomerase-like_sf"/>
</dbReference>
<accession>A0A517QUM9</accession>
<dbReference type="InterPro" id="IPR013022">
    <property type="entry name" value="Xyl_isomerase-like_TIM-brl"/>
</dbReference>
<name>A0A517QUM9_9PLAN</name>
<dbReference type="EC" id="5.3.99.-" evidence="2"/>
<dbReference type="KEGG" id="tpol:Mal48_46180"/>
<dbReference type="Gene3D" id="3.20.20.150">
    <property type="entry name" value="Divalent-metal-dependent TIM barrel enzymes"/>
    <property type="match status" value="1"/>
</dbReference>
<dbReference type="RefSeq" id="WP_145204753.1">
    <property type="nucleotide sequence ID" value="NZ_CP036267.1"/>
</dbReference>
<dbReference type="EMBL" id="CP036267">
    <property type="protein sequence ID" value="QDT35342.1"/>
    <property type="molecule type" value="Genomic_DNA"/>
</dbReference>
<dbReference type="PANTHER" id="PTHR12110">
    <property type="entry name" value="HYDROXYPYRUVATE ISOMERASE"/>
    <property type="match status" value="1"/>
</dbReference>
<dbReference type="AlphaFoldDB" id="A0A517QUM9"/>
<keyword evidence="2" id="KW-0413">Isomerase</keyword>
<keyword evidence="3" id="KW-1185">Reference proteome</keyword>
<protein>
    <submittedName>
        <fullName evidence="2">Inosose isomerase</fullName>
        <ecNumber evidence="2">5.3.99.-</ecNumber>
    </submittedName>
</protein>
<proteinExistence type="predicted"/>
<reference evidence="2 3" key="1">
    <citation type="submission" date="2019-02" db="EMBL/GenBank/DDBJ databases">
        <title>Deep-cultivation of Planctomycetes and their phenomic and genomic characterization uncovers novel biology.</title>
        <authorList>
            <person name="Wiegand S."/>
            <person name="Jogler M."/>
            <person name="Boedeker C."/>
            <person name="Pinto D."/>
            <person name="Vollmers J."/>
            <person name="Rivas-Marin E."/>
            <person name="Kohn T."/>
            <person name="Peeters S.H."/>
            <person name="Heuer A."/>
            <person name="Rast P."/>
            <person name="Oberbeckmann S."/>
            <person name="Bunk B."/>
            <person name="Jeske O."/>
            <person name="Meyerdierks A."/>
            <person name="Storesund J.E."/>
            <person name="Kallscheuer N."/>
            <person name="Luecker S."/>
            <person name="Lage O.M."/>
            <person name="Pohl T."/>
            <person name="Merkel B.J."/>
            <person name="Hornburger P."/>
            <person name="Mueller R.-W."/>
            <person name="Bruemmer F."/>
            <person name="Labrenz M."/>
            <person name="Spormann A.M."/>
            <person name="Op den Camp H."/>
            <person name="Overmann J."/>
            <person name="Amann R."/>
            <person name="Jetten M.S.M."/>
            <person name="Mascher T."/>
            <person name="Medema M.H."/>
            <person name="Devos D.P."/>
            <person name="Kaster A.-K."/>
            <person name="Ovreas L."/>
            <person name="Rohde M."/>
            <person name="Galperin M.Y."/>
            <person name="Jogler C."/>
        </authorList>
    </citation>
    <scope>NUCLEOTIDE SEQUENCE [LARGE SCALE GENOMIC DNA]</scope>
    <source>
        <strain evidence="2 3">Mal48</strain>
    </source>
</reference>
<evidence type="ECO:0000313" key="2">
    <source>
        <dbReference type="EMBL" id="QDT35342.1"/>
    </source>
</evidence>
<sequence>MPAKVELPQSLPVNDNVAQNLDASALHHRVAMNELTTIRWSVAEDIEAYKLWNIPAIGVSWRKLLEFGVQKGVRLLRQSDMSVSNVGWVGGFTGHNGFGHSEVMLDAKRAVRVAGQLRSPAVTVLTGPQNRHINSHARRLAVSALCELADLAASYNVSIALQPMHQVYQQNWSFIHSLDDALELIEKVNHPAVKLAFGTYHLGGEEGVCSRIRSIVDKIAVVHLSDCYGSPQHENDREVPGEGHLPLREIVYALESAGYDGWYETEVWSPDLWKMDHHDLIERCLRSQAALFSNELKTSFTGLNTLSEFPDEDSSTY</sequence>
<evidence type="ECO:0000259" key="1">
    <source>
        <dbReference type="Pfam" id="PF01261"/>
    </source>
</evidence>
<dbReference type="Pfam" id="PF01261">
    <property type="entry name" value="AP_endonuc_2"/>
    <property type="match status" value="1"/>
</dbReference>
<organism evidence="2 3">
    <name type="scientific">Thalassoglobus polymorphus</name>
    <dbReference type="NCBI Taxonomy" id="2527994"/>
    <lineage>
        <taxon>Bacteria</taxon>
        <taxon>Pseudomonadati</taxon>
        <taxon>Planctomycetota</taxon>
        <taxon>Planctomycetia</taxon>
        <taxon>Planctomycetales</taxon>
        <taxon>Planctomycetaceae</taxon>
        <taxon>Thalassoglobus</taxon>
    </lineage>
</organism>
<dbReference type="InterPro" id="IPR050312">
    <property type="entry name" value="IolE/XylAMocC-like"/>
</dbReference>
<evidence type="ECO:0000313" key="3">
    <source>
        <dbReference type="Proteomes" id="UP000315724"/>
    </source>
</evidence>
<dbReference type="OrthoDB" id="9782626at2"/>
<feature type="domain" description="Xylose isomerase-like TIM barrel" evidence="1">
    <location>
        <begin position="66"/>
        <end position="271"/>
    </location>
</feature>
<dbReference type="Proteomes" id="UP000315724">
    <property type="component" value="Chromosome"/>
</dbReference>
<dbReference type="SUPFAM" id="SSF51658">
    <property type="entry name" value="Xylose isomerase-like"/>
    <property type="match status" value="1"/>
</dbReference>
<dbReference type="PANTHER" id="PTHR12110:SF52">
    <property type="entry name" value="XYLOSE ISOMERASE"/>
    <property type="match status" value="1"/>
</dbReference>
<gene>
    <name evidence="2" type="primary">iolI_4</name>
    <name evidence="2" type="ORF">Mal48_46180</name>
</gene>